<keyword evidence="1" id="KW-0472">Membrane</keyword>
<keyword evidence="1" id="KW-0812">Transmembrane</keyword>
<dbReference type="Proteomes" id="UP000799444">
    <property type="component" value="Unassembled WGS sequence"/>
</dbReference>
<organism evidence="2 3">
    <name type="scientific">Polyplosphaeria fusca</name>
    <dbReference type="NCBI Taxonomy" id="682080"/>
    <lineage>
        <taxon>Eukaryota</taxon>
        <taxon>Fungi</taxon>
        <taxon>Dikarya</taxon>
        <taxon>Ascomycota</taxon>
        <taxon>Pezizomycotina</taxon>
        <taxon>Dothideomycetes</taxon>
        <taxon>Pleosporomycetidae</taxon>
        <taxon>Pleosporales</taxon>
        <taxon>Tetraplosphaeriaceae</taxon>
        <taxon>Polyplosphaeria</taxon>
    </lineage>
</organism>
<comment type="caution">
    <text evidence="2">The sequence shown here is derived from an EMBL/GenBank/DDBJ whole genome shotgun (WGS) entry which is preliminary data.</text>
</comment>
<feature type="transmembrane region" description="Helical" evidence="1">
    <location>
        <begin position="561"/>
        <end position="587"/>
    </location>
</feature>
<accession>A0A9P4R5R3</accession>
<dbReference type="OrthoDB" id="3540210at2759"/>
<reference evidence="2" key="1">
    <citation type="journal article" date="2020" name="Stud. Mycol.">
        <title>101 Dothideomycetes genomes: a test case for predicting lifestyles and emergence of pathogens.</title>
        <authorList>
            <person name="Haridas S."/>
            <person name="Albert R."/>
            <person name="Binder M."/>
            <person name="Bloem J."/>
            <person name="Labutti K."/>
            <person name="Salamov A."/>
            <person name="Andreopoulos B."/>
            <person name="Baker S."/>
            <person name="Barry K."/>
            <person name="Bills G."/>
            <person name="Bluhm B."/>
            <person name="Cannon C."/>
            <person name="Castanera R."/>
            <person name="Culley D."/>
            <person name="Daum C."/>
            <person name="Ezra D."/>
            <person name="Gonzalez J."/>
            <person name="Henrissat B."/>
            <person name="Kuo A."/>
            <person name="Liang C."/>
            <person name="Lipzen A."/>
            <person name="Lutzoni F."/>
            <person name="Magnuson J."/>
            <person name="Mondo S."/>
            <person name="Nolan M."/>
            <person name="Ohm R."/>
            <person name="Pangilinan J."/>
            <person name="Park H.-J."/>
            <person name="Ramirez L."/>
            <person name="Alfaro M."/>
            <person name="Sun H."/>
            <person name="Tritt A."/>
            <person name="Yoshinaga Y."/>
            <person name="Zwiers L.-H."/>
            <person name="Turgeon B."/>
            <person name="Goodwin S."/>
            <person name="Spatafora J."/>
            <person name="Crous P."/>
            <person name="Grigoriev I."/>
        </authorList>
    </citation>
    <scope>NUCLEOTIDE SEQUENCE</scope>
    <source>
        <strain evidence="2">CBS 125425</strain>
    </source>
</reference>
<dbReference type="EMBL" id="ML996116">
    <property type="protein sequence ID" value="KAF2737471.1"/>
    <property type="molecule type" value="Genomic_DNA"/>
</dbReference>
<evidence type="ECO:0000313" key="2">
    <source>
        <dbReference type="EMBL" id="KAF2737471.1"/>
    </source>
</evidence>
<protein>
    <submittedName>
        <fullName evidence="2">Uncharacterized protein</fullName>
    </submittedName>
</protein>
<evidence type="ECO:0000313" key="3">
    <source>
        <dbReference type="Proteomes" id="UP000799444"/>
    </source>
</evidence>
<keyword evidence="3" id="KW-1185">Reference proteome</keyword>
<keyword evidence="1" id="KW-1133">Transmembrane helix</keyword>
<name>A0A9P4R5R3_9PLEO</name>
<proteinExistence type="predicted"/>
<feature type="transmembrane region" description="Helical" evidence="1">
    <location>
        <begin position="36"/>
        <end position="60"/>
    </location>
</feature>
<gene>
    <name evidence="2" type="ORF">EJ04DRAFT_550620</name>
</gene>
<sequence length="753" mass="84384">MSLIDNYHVHLGFWTNWSHGDFAGATLTLTRRNGGLLIAFIAIFVGATGKSFWRIACYLLHRLLSSPTPRDGIYHQTQAILRNCDTAQDAAWGLSQIIWAWKVPARIRQPFPRLAGIISLALTISISFGIAGVFSSHITTDTANEVILTGANCGPLRGNDEVDFNAYTNLFEPHQWQRVTAYNNYALQCYSGNISTSEDCHPYVRAKLKTSVIRNASCPFSSTICRSQTENLIVDTGFINSHADLGINSRPEDRFEVRFLHHCAPIVTEGFRKNETVNGTEMTRYYYGPLSYGEEVQADFTQEIAVNASNSYQEYRTYKARARADYGISVLKAYGGPLEQSKTFSMFTPIQQLSRTDADIGLWFLSAQGLTFTDEVDDPIFSAHRQGPRKQGILNDSLTKPSYLHDGPLRVLGCAMQMQFCNPNLPEDRRCEPLRGTIDDSYPVTDLYNSKSQKTGFQWAIDIIRLGFFSISGIVDALGISALVARQGLAANMQGPLPSNQWQIEVEHWVGASMASIQGSFVETGNGPAPLYQQFRRAPNETAEKNMCENQKIMTTKYSSFSVLGVGLILGIGGLIMLLDIFLELLVDYIESRRRRSKGNTKHSYARVEWNTNTTLQLQRLAHEQVGAGDWKSATWLAHPVTAPGEELAMFDLKREHHPKLVNSMDWGERSVVTELEVISEEDDNALEDIKKTSESEITDADIKKKMERVDSKFKKTSQRKDIPEGVAECLDRVFLSKFRQEMAASMCATLYP</sequence>
<dbReference type="AlphaFoldDB" id="A0A9P4R5R3"/>
<feature type="transmembrane region" description="Helical" evidence="1">
    <location>
        <begin position="114"/>
        <end position="134"/>
    </location>
</feature>
<evidence type="ECO:0000256" key="1">
    <source>
        <dbReference type="SAM" id="Phobius"/>
    </source>
</evidence>